<feature type="region of interest" description="Disordered" evidence="1">
    <location>
        <begin position="1"/>
        <end position="47"/>
    </location>
</feature>
<dbReference type="AlphaFoldDB" id="A0AAN6MDH5"/>
<dbReference type="Proteomes" id="UP001303889">
    <property type="component" value="Unassembled WGS sequence"/>
</dbReference>
<evidence type="ECO:0000313" key="2">
    <source>
        <dbReference type="EMBL" id="KAK3898785.1"/>
    </source>
</evidence>
<keyword evidence="3" id="KW-1185">Reference proteome</keyword>
<accession>A0AAN6MDH5</accession>
<comment type="caution">
    <text evidence="2">The sequence shown here is derived from an EMBL/GenBank/DDBJ whole genome shotgun (WGS) entry which is preliminary data.</text>
</comment>
<evidence type="ECO:0000313" key="3">
    <source>
        <dbReference type="Proteomes" id="UP001303889"/>
    </source>
</evidence>
<reference evidence="2" key="1">
    <citation type="journal article" date="2023" name="Mol. Phylogenet. Evol.">
        <title>Genome-scale phylogeny and comparative genomics of the fungal order Sordariales.</title>
        <authorList>
            <person name="Hensen N."/>
            <person name="Bonometti L."/>
            <person name="Westerberg I."/>
            <person name="Brannstrom I.O."/>
            <person name="Guillou S."/>
            <person name="Cros-Aarteil S."/>
            <person name="Calhoun S."/>
            <person name="Haridas S."/>
            <person name="Kuo A."/>
            <person name="Mondo S."/>
            <person name="Pangilinan J."/>
            <person name="Riley R."/>
            <person name="LaButti K."/>
            <person name="Andreopoulos B."/>
            <person name="Lipzen A."/>
            <person name="Chen C."/>
            <person name="Yan M."/>
            <person name="Daum C."/>
            <person name="Ng V."/>
            <person name="Clum A."/>
            <person name="Steindorff A."/>
            <person name="Ohm R.A."/>
            <person name="Martin F."/>
            <person name="Silar P."/>
            <person name="Natvig D.O."/>
            <person name="Lalanne C."/>
            <person name="Gautier V."/>
            <person name="Ament-Velasquez S.L."/>
            <person name="Kruys A."/>
            <person name="Hutchinson M.I."/>
            <person name="Powell A.J."/>
            <person name="Barry K."/>
            <person name="Miller A.N."/>
            <person name="Grigoriev I.V."/>
            <person name="Debuchy R."/>
            <person name="Gladieux P."/>
            <person name="Hiltunen Thoren M."/>
            <person name="Johannesson H."/>
        </authorList>
    </citation>
    <scope>NUCLEOTIDE SEQUENCE</scope>
    <source>
        <strain evidence="2">CBS 103.79</strain>
    </source>
</reference>
<protein>
    <recommendedName>
        <fullName evidence="4">Aminoglycoside phosphotransferase domain-containing protein</fullName>
    </recommendedName>
</protein>
<evidence type="ECO:0008006" key="4">
    <source>
        <dbReference type="Google" id="ProtNLM"/>
    </source>
</evidence>
<proteinExistence type="predicted"/>
<sequence length="418" mass="45490">MPTESVVPVPTKTATTGPPALAERDPTPAPAERATPASAGQSTKLPNPYVAPPPGITIPIPEELIGTICAKQTPRAGFPYPPGSPVFWIKYGSSVGWNEICAQVMAYEGLRALGSEARAPVCPGKTAGQCLAEALNDAEYDVAEERAATAVSLAMTELLRIPTEPGTRPAAASGSKIRNPGVFDGDAAPRHYEDVQQLEDHFNACGNPSHGFPHQWIPHLHMLQFLQLTKQPEQVRNLAREPLVFCQSDPYPDNFIIDSDDGHVTAINFSEVSILPASFTKYAVVDRRKAGKALRRGVQVHMAEGIDNVIAIAKVAGKYITSAYSYVVVGQSITGADEAAQTRFSELYCDWPEQDKYLQHVHHLFILVDLLHIDQDLLTDHRYIVILALGSRHKALVARTKPSERPETPGAEFQVKLD</sequence>
<feature type="compositionally biased region" description="Low complexity" evidence="1">
    <location>
        <begin position="30"/>
        <end position="39"/>
    </location>
</feature>
<dbReference type="EMBL" id="MU855881">
    <property type="protein sequence ID" value="KAK3898785.1"/>
    <property type="molecule type" value="Genomic_DNA"/>
</dbReference>
<reference evidence="2" key="2">
    <citation type="submission" date="2023-05" db="EMBL/GenBank/DDBJ databases">
        <authorList>
            <consortium name="Lawrence Berkeley National Laboratory"/>
            <person name="Steindorff A."/>
            <person name="Hensen N."/>
            <person name="Bonometti L."/>
            <person name="Westerberg I."/>
            <person name="Brannstrom I.O."/>
            <person name="Guillou S."/>
            <person name="Cros-Aarteil S."/>
            <person name="Calhoun S."/>
            <person name="Haridas S."/>
            <person name="Kuo A."/>
            <person name="Mondo S."/>
            <person name="Pangilinan J."/>
            <person name="Riley R."/>
            <person name="Labutti K."/>
            <person name="Andreopoulos B."/>
            <person name="Lipzen A."/>
            <person name="Chen C."/>
            <person name="Yanf M."/>
            <person name="Daum C."/>
            <person name="Ng V."/>
            <person name="Clum A."/>
            <person name="Ohm R."/>
            <person name="Martin F."/>
            <person name="Silar P."/>
            <person name="Natvig D."/>
            <person name="Lalanne C."/>
            <person name="Gautier V."/>
            <person name="Ament-Velasquez S.L."/>
            <person name="Kruys A."/>
            <person name="Hutchinson M.I."/>
            <person name="Powell A.J."/>
            <person name="Barry K."/>
            <person name="Miller A.N."/>
            <person name="Grigoriev I.V."/>
            <person name="Debuchy R."/>
            <person name="Gladieux P."/>
            <person name="Thoren M.H."/>
            <person name="Johannesson H."/>
        </authorList>
    </citation>
    <scope>NUCLEOTIDE SEQUENCE</scope>
    <source>
        <strain evidence="2">CBS 103.79</strain>
    </source>
</reference>
<gene>
    <name evidence="2" type="ORF">C8A05DRAFT_37620</name>
</gene>
<evidence type="ECO:0000256" key="1">
    <source>
        <dbReference type="SAM" id="MobiDB-lite"/>
    </source>
</evidence>
<name>A0AAN6MDH5_9PEZI</name>
<organism evidence="2 3">
    <name type="scientific">Staphylotrichum tortipilum</name>
    <dbReference type="NCBI Taxonomy" id="2831512"/>
    <lineage>
        <taxon>Eukaryota</taxon>
        <taxon>Fungi</taxon>
        <taxon>Dikarya</taxon>
        <taxon>Ascomycota</taxon>
        <taxon>Pezizomycotina</taxon>
        <taxon>Sordariomycetes</taxon>
        <taxon>Sordariomycetidae</taxon>
        <taxon>Sordariales</taxon>
        <taxon>Chaetomiaceae</taxon>
        <taxon>Staphylotrichum</taxon>
    </lineage>
</organism>
<feature type="region of interest" description="Disordered" evidence="1">
    <location>
        <begin position="399"/>
        <end position="418"/>
    </location>
</feature>